<reference evidence="1 2" key="1">
    <citation type="journal article" date="2013" name="Genome Announc.">
        <title>Genome Sequences of Three hpAfrica2 Strains of Helicobacter pylori.</title>
        <authorList>
            <person name="Duncan S.S."/>
            <person name="Bertoli M.T."/>
            <person name="Kersulyte D."/>
            <person name="Valk P.L."/>
            <person name="Tamma S."/>
            <person name="Segal I."/>
            <person name="McClain M.S."/>
            <person name="Cover T.L."/>
            <person name="Berg D.E."/>
        </authorList>
    </citation>
    <scope>NUCLEOTIDE SEQUENCE [LARGE SCALE GENOMIC DNA]</scope>
    <source>
        <strain evidence="1">SouthAfrica20</strain>
    </source>
</reference>
<gene>
    <name evidence="1" type="ORF">HPSA20_0350</name>
</gene>
<proteinExistence type="predicted"/>
<accession>T1U885</accession>
<dbReference type="PATRIC" id="fig|1352356.3.peg.340"/>
<dbReference type="HOGENOM" id="CLU_3344512_0_0_7"/>
<dbReference type="KEGG" id="hpys:HPSA20_0350"/>
<dbReference type="Proteomes" id="UP000015920">
    <property type="component" value="Chromosome"/>
</dbReference>
<name>T1U885_HELPX</name>
<dbReference type="AlphaFoldDB" id="T1U885"/>
<sequence length="37" mass="4179">MDISYPKKTRDILQLKYSPNGYVLASSRPKVQSFSCG</sequence>
<dbReference type="EMBL" id="CP006691">
    <property type="protein sequence ID" value="AGT73591.1"/>
    <property type="molecule type" value="Genomic_DNA"/>
</dbReference>
<evidence type="ECO:0000313" key="2">
    <source>
        <dbReference type="Proteomes" id="UP000015920"/>
    </source>
</evidence>
<organism evidence="1 2">
    <name type="scientific">Helicobacter pylori SouthAfrica20</name>
    <dbReference type="NCBI Taxonomy" id="1352356"/>
    <lineage>
        <taxon>Bacteria</taxon>
        <taxon>Pseudomonadati</taxon>
        <taxon>Campylobacterota</taxon>
        <taxon>Epsilonproteobacteria</taxon>
        <taxon>Campylobacterales</taxon>
        <taxon>Helicobacteraceae</taxon>
        <taxon>Helicobacter</taxon>
    </lineage>
</organism>
<protein>
    <submittedName>
        <fullName evidence="1">Uncharacterized protein</fullName>
    </submittedName>
</protein>
<evidence type="ECO:0000313" key="1">
    <source>
        <dbReference type="EMBL" id="AGT73591.1"/>
    </source>
</evidence>